<dbReference type="AlphaFoldDB" id="A0A7G8TDX4"/>
<accession>A0A7G8TDX4</accession>
<protein>
    <submittedName>
        <fullName evidence="1">Uncharacterized protein</fullName>
    </submittedName>
</protein>
<dbReference type="RefSeq" id="WP_187037118.1">
    <property type="nucleotide sequence ID" value="NZ_CP060286.1"/>
</dbReference>
<dbReference type="KEGG" id="cfem:HCR03_06110"/>
<sequence length="107" mass="12321">MTCATNKLQINDEWRDILIVQSDAPVTFTNPGCIADGAVLYFTDGDIFKTEQQGEKYYYWFVIERQEILPVVDQEARDQEAANAMMLLDLDYRMTLTENGVKESDLE</sequence>
<evidence type="ECO:0000313" key="2">
    <source>
        <dbReference type="Proteomes" id="UP000515909"/>
    </source>
</evidence>
<organism evidence="1 2">
    <name type="scientific">Caproicibacter fermentans</name>
    <dbReference type="NCBI Taxonomy" id="2576756"/>
    <lineage>
        <taxon>Bacteria</taxon>
        <taxon>Bacillati</taxon>
        <taxon>Bacillota</taxon>
        <taxon>Clostridia</taxon>
        <taxon>Eubacteriales</taxon>
        <taxon>Acutalibacteraceae</taxon>
        <taxon>Caproicibacter</taxon>
    </lineage>
</organism>
<evidence type="ECO:0000313" key="1">
    <source>
        <dbReference type="EMBL" id="QNK41815.1"/>
    </source>
</evidence>
<gene>
    <name evidence="1" type="ORF">HCR03_06110</name>
</gene>
<name>A0A7G8TDX4_9FIRM</name>
<proteinExistence type="predicted"/>
<reference evidence="1 2" key="1">
    <citation type="submission" date="2020-08" db="EMBL/GenBank/DDBJ databases">
        <title>The isolate Caproiciproducens sp. 7D4C2 produces n-caproate at mildly acidic conditions from hexoses: genome and rBOX comparison with related strains and chain-elongating bacteria.</title>
        <authorList>
            <person name="Esquivel-Elizondo S."/>
            <person name="Bagci C."/>
            <person name="Temovska M."/>
            <person name="Jeon B.S."/>
            <person name="Bessarab I."/>
            <person name="Williams R.B.H."/>
            <person name="Huson D.H."/>
            <person name="Angenent L.T."/>
        </authorList>
    </citation>
    <scope>NUCLEOTIDE SEQUENCE [LARGE SCALE GENOMIC DNA]</scope>
    <source>
        <strain evidence="1 2">7D4C2</strain>
    </source>
</reference>
<dbReference type="EMBL" id="CP060286">
    <property type="protein sequence ID" value="QNK41815.1"/>
    <property type="molecule type" value="Genomic_DNA"/>
</dbReference>
<dbReference type="Proteomes" id="UP000515909">
    <property type="component" value="Chromosome"/>
</dbReference>